<protein>
    <submittedName>
        <fullName evidence="2">Uncharacterized protein</fullName>
    </submittedName>
</protein>
<reference evidence="2 3" key="1">
    <citation type="submission" date="2018-03" db="EMBL/GenBank/DDBJ databases">
        <title>Brevisbacillus phylogenomics.</title>
        <authorList>
            <person name="Dunlap C."/>
        </authorList>
    </citation>
    <scope>NUCLEOTIDE SEQUENCE [LARGE SCALE GENOMIC DNA]</scope>
    <source>
        <strain evidence="2 3">NRRL B-41110</strain>
    </source>
</reference>
<feature type="region of interest" description="Disordered" evidence="1">
    <location>
        <begin position="39"/>
        <end position="61"/>
    </location>
</feature>
<comment type="caution">
    <text evidence="2">The sequence shown here is derived from an EMBL/GenBank/DDBJ whole genome shotgun (WGS) entry which is preliminary data.</text>
</comment>
<organism evidence="2 3">
    <name type="scientific">Brevibacillus porteri</name>
    <dbReference type="NCBI Taxonomy" id="2126350"/>
    <lineage>
        <taxon>Bacteria</taxon>
        <taxon>Bacillati</taxon>
        <taxon>Bacillota</taxon>
        <taxon>Bacilli</taxon>
        <taxon>Bacillales</taxon>
        <taxon>Paenibacillaceae</taxon>
        <taxon>Brevibacillus</taxon>
    </lineage>
</organism>
<dbReference type="EMBL" id="PXZO01000025">
    <property type="protein sequence ID" value="PSK09904.1"/>
    <property type="molecule type" value="Genomic_DNA"/>
</dbReference>
<evidence type="ECO:0000256" key="1">
    <source>
        <dbReference type="SAM" id="MobiDB-lite"/>
    </source>
</evidence>
<evidence type="ECO:0000313" key="2">
    <source>
        <dbReference type="EMBL" id="PSK09904.1"/>
    </source>
</evidence>
<accession>A0ABX5FPP3</accession>
<keyword evidence="3" id="KW-1185">Reference proteome</keyword>
<gene>
    <name evidence="2" type="ORF">C7R92_14245</name>
</gene>
<evidence type="ECO:0000313" key="3">
    <source>
        <dbReference type="Proteomes" id="UP000241645"/>
    </source>
</evidence>
<sequence length="79" mass="9321">MTLICSGRNQSQTNRIERILRNISDHYFTQIECKKSSFQHRERGENLKKEERSVGNLHEHRTSKVNVSFEVESAFRTTP</sequence>
<proteinExistence type="predicted"/>
<name>A0ABX5FPP3_9BACL</name>
<dbReference type="Proteomes" id="UP000241645">
    <property type="component" value="Unassembled WGS sequence"/>
</dbReference>